<keyword evidence="1" id="KW-0175">Coiled coil</keyword>
<evidence type="ECO:0000256" key="1">
    <source>
        <dbReference type="SAM" id="Coils"/>
    </source>
</evidence>
<feature type="chain" id="PRO_5046952976" evidence="2">
    <location>
        <begin position="25"/>
        <end position="464"/>
    </location>
</feature>
<gene>
    <name evidence="3" type="ORF">AB9R89_03810</name>
</gene>
<reference evidence="3 4" key="1">
    <citation type="submission" date="2024-08" db="EMBL/GenBank/DDBJ databases">
        <title>Oceanimonas smirnovii Genome sequencing and assembly.</title>
        <authorList>
            <person name="Tang B."/>
        </authorList>
    </citation>
    <scope>NUCLEOTIDE SEQUENCE [LARGE SCALE GENOMIC DNA]</scope>
    <source>
        <strain evidence="3 4">OS2020-119</strain>
    </source>
</reference>
<protein>
    <submittedName>
        <fullName evidence="3">COG3014 family protein</fullName>
    </submittedName>
</protein>
<feature type="coiled-coil region" evidence="1">
    <location>
        <begin position="164"/>
        <end position="191"/>
    </location>
</feature>
<keyword evidence="2" id="KW-0732">Signal</keyword>
<evidence type="ECO:0000256" key="2">
    <source>
        <dbReference type="SAM" id="SignalP"/>
    </source>
</evidence>
<comment type="caution">
    <text evidence="3">The sequence shown here is derived from an EMBL/GenBank/DDBJ whole genome shotgun (WGS) entry which is preliminary data.</text>
</comment>
<dbReference type="PROSITE" id="PS51257">
    <property type="entry name" value="PROKAR_LIPOPROTEIN"/>
    <property type="match status" value="1"/>
</dbReference>
<organism evidence="3 4">
    <name type="scientific">Oceanimonas smirnovii</name>
    <dbReference type="NCBI Taxonomy" id="264574"/>
    <lineage>
        <taxon>Bacteria</taxon>
        <taxon>Pseudomonadati</taxon>
        <taxon>Pseudomonadota</taxon>
        <taxon>Gammaproteobacteria</taxon>
        <taxon>Aeromonadales</taxon>
        <taxon>Aeromonadaceae</taxon>
        <taxon>Oceanimonas</taxon>
    </lineage>
</organism>
<dbReference type="Proteomes" id="UP001610706">
    <property type="component" value="Unassembled WGS sequence"/>
</dbReference>
<keyword evidence="4" id="KW-1185">Reference proteome</keyword>
<evidence type="ECO:0000313" key="3">
    <source>
        <dbReference type="EMBL" id="MFH7564448.1"/>
    </source>
</evidence>
<name>A0ABW7NZ31_9GAMM</name>
<accession>A0ABW7NZ31</accession>
<evidence type="ECO:0000313" key="4">
    <source>
        <dbReference type="Proteomes" id="UP001610706"/>
    </source>
</evidence>
<dbReference type="RefSeq" id="WP_395544937.1">
    <property type="nucleotide sequence ID" value="NZ_CP166302.1"/>
</dbReference>
<sequence>MNSLSGKFPLALAGILLLSGCTTAYQKNKFGDFDRALVEGRSLDALTIAEQHSGLDDTGKADDLLWSLQAASLMRQEKIYARSNSLFDQAEHGMKDEDTKHMLMQGVELAGSMLVNDSITSYTQTQYDGVMLNTYKALNFMAQGDYANARIEWNRTEDRQRRAAEHFAAKIAAQKEELTQEEEKVDKENVNRTLEAADPLLAQQGVDLSEWQAYDGYVNPFATYMHGLYFMLKAQDKSDYSKAHSSFKRVYGLTKHADVKTDMNMANALRRGQSMESQKPTVWVLFENGLGSKKEEFRIDLPLFVFTSNVSYSGIALPKLVERQSAFSNLQMGPVKTRPLASMDRIIQAEFKTEFPYILSREVIRATLKTVAQKQLQDQNQLLGLAAGLTQAATTGADIRNWSALPKEWQLARVQRPSNGKLNIKVAELEQPLNVTLDPESRFHLVYVKATSPMQTPQVEVMNL</sequence>
<feature type="signal peptide" evidence="2">
    <location>
        <begin position="1"/>
        <end position="24"/>
    </location>
</feature>
<proteinExistence type="predicted"/>
<dbReference type="EMBL" id="JBGFTR010000004">
    <property type="protein sequence ID" value="MFH7564448.1"/>
    <property type="molecule type" value="Genomic_DNA"/>
</dbReference>